<evidence type="ECO:0000256" key="4">
    <source>
        <dbReference type="ARBA" id="ARBA00022723"/>
    </source>
</evidence>
<proteinExistence type="inferred from homology"/>
<name>A0A395SXC3_9HYPO</name>
<reference evidence="8 9" key="1">
    <citation type="journal article" date="2018" name="PLoS Pathog.">
        <title>Evolution of structural diversity of trichothecenes, a family of toxins produced by plant pathogenic and entomopathogenic fungi.</title>
        <authorList>
            <person name="Proctor R.H."/>
            <person name="McCormick S.P."/>
            <person name="Kim H.S."/>
            <person name="Cardoza R.E."/>
            <person name="Stanley A.M."/>
            <person name="Lindo L."/>
            <person name="Kelly A."/>
            <person name="Brown D.W."/>
            <person name="Lee T."/>
            <person name="Vaughan M.M."/>
            <person name="Alexander N.J."/>
            <person name="Busman M."/>
            <person name="Gutierrez S."/>
        </authorList>
    </citation>
    <scope>NUCLEOTIDE SEQUENCE [LARGE SCALE GENOMIC DNA]</scope>
    <source>
        <strain evidence="8 9">NRRL 20695</strain>
    </source>
</reference>
<keyword evidence="3 6" id="KW-0349">Heme</keyword>
<dbReference type="AlphaFoldDB" id="A0A395SXC3"/>
<comment type="cofactor">
    <cofactor evidence="1 6">
        <name>heme</name>
        <dbReference type="ChEBI" id="CHEBI:30413"/>
    </cofactor>
</comment>
<dbReference type="InterPro" id="IPR017972">
    <property type="entry name" value="Cyt_P450_CS"/>
</dbReference>
<dbReference type="InterPro" id="IPR002401">
    <property type="entry name" value="Cyt_P450_E_grp-I"/>
</dbReference>
<dbReference type="InterPro" id="IPR001128">
    <property type="entry name" value="Cyt_P450"/>
</dbReference>
<evidence type="ECO:0000256" key="3">
    <source>
        <dbReference type="ARBA" id="ARBA00022617"/>
    </source>
</evidence>
<protein>
    <submittedName>
        <fullName evidence="8">Uncharacterized protein</fullName>
    </submittedName>
</protein>
<dbReference type="OrthoDB" id="1470350at2759"/>
<evidence type="ECO:0000256" key="7">
    <source>
        <dbReference type="RuleBase" id="RU000461"/>
    </source>
</evidence>
<comment type="caution">
    <text evidence="8">The sequence shown here is derived from an EMBL/GenBank/DDBJ whole genome shotgun (WGS) entry which is preliminary data.</text>
</comment>
<evidence type="ECO:0000256" key="1">
    <source>
        <dbReference type="ARBA" id="ARBA00001971"/>
    </source>
</evidence>
<dbReference type="PANTHER" id="PTHR24305">
    <property type="entry name" value="CYTOCHROME P450"/>
    <property type="match status" value="1"/>
</dbReference>
<dbReference type="SUPFAM" id="SSF48264">
    <property type="entry name" value="Cytochrome P450"/>
    <property type="match status" value="1"/>
</dbReference>
<keyword evidence="9" id="KW-1185">Reference proteome</keyword>
<accession>A0A395SXC3</accession>
<dbReference type="GO" id="GO:0020037">
    <property type="term" value="F:heme binding"/>
    <property type="evidence" value="ECO:0007669"/>
    <property type="project" value="InterPro"/>
</dbReference>
<evidence type="ECO:0000256" key="6">
    <source>
        <dbReference type="PIRSR" id="PIRSR602401-1"/>
    </source>
</evidence>
<organism evidence="8 9">
    <name type="scientific">Fusarium longipes</name>
    <dbReference type="NCBI Taxonomy" id="694270"/>
    <lineage>
        <taxon>Eukaryota</taxon>
        <taxon>Fungi</taxon>
        <taxon>Dikarya</taxon>
        <taxon>Ascomycota</taxon>
        <taxon>Pezizomycotina</taxon>
        <taxon>Sordariomycetes</taxon>
        <taxon>Hypocreomycetidae</taxon>
        <taxon>Hypocreales</taxon>
        <taxon>Nectriaceae</taxon>
        <taxon>Fusarium</taxon>
    </lineage>
</organism>
<dbReference type="PRINTS" id="PR00463">
    <property type="entry name" value="EP450I"/>
</dbReference>
<keyword evidence="4 6" id="KW-0479">Metal-binding</keyword>
<evidence type="ECO:0000313" key="8">
    <source>
        <dbReference type="EMBL" id="RGP77130.1"/>
    </source>
</evidence>
<dbReference type="InterPro" id="IPR050121">
    <property type="entry name" value="Cytochrome_P450_monoxygenase"/>
</dbReference>
<dbReference type="Proteomes" id="UP000266234">
    <property type="component" value="Unassembled WGS sequence"/>
</dbReference>
<dbReference type="STRING" id="694270.A0A395SXC3"/>
<feature type="binding site" description="axial binding residue" evidence="6">
    <location>
        <position position="429"/>
    </location>
    <ligand>
        <name>heme</name>
        <dbReference type="ChEBI" id="CHEBI:30413"/>
    </ligand>
    <ligandPart>
        <name>Fe</name>
        <dbReference type="ChEBI" id="CHEBI:18248"/>
    </ligandPart>
</feature>
<gene>
    <name evidence="8" type="ORF">FLONG3_4645</name>
</gene>
<dbReference type="PROSITE" id="PS00086">
    <property type="entry name" value="CYTOCHROME_P450"/>
    <property type="match status" value="1"/>
</dbReference>
<dbReference type="PANTHER" id="PTHR24305:SF210">
    <property type="entry name" value="CYTOCHROME P450 MONOOXYGENASE ASQL-RELATED"/>
    <property type="match status" value="1"/>
</dbReference>
<evidence type="ECO:0000256" key="2">
    <source>
        <dbReference type="ARBA" id="ARBA00010617"/>
    </source>
</evidence>
<dbReference type="Gene3D" id="1.10.630.10">
    <property type="entry name" value="Cytochrome P450"/>
    <property type="match status" value="1"/>
</dbReference>
<keyword evidence="7" id="KW-0560">Oxidoreductase</keyword>
<dbReference type="Pfam" id="PF00067">
    <property type="entry name" value="p450"/>
    <property type="match status" value="1"/>
</dbReference>
<dbReference type="GO" id="GO:0016705">
    <property type="term" value="F:oxidoreductase activity, acting on paired donors, with incorporation or reduction of molecular oxygen"/>
    <property type="evidence" value="ECO:0007669"/>
    <property type="project" value="InterPro"/>
</dbReference>
<dbReference type="InterPro" id="IPR036396">
    <property type="entry name" value="Cyt_P450_sf"/>
</dbReference>
<sequence>MLSILTAVAGLLALYVICTSIYYITFHPLANIPGPKICGITRIPYWLVALKGEDVKWMKALHDKYGPVVRFGPTDVSYTIGGAWNDVAGPKDSEKAQEFAIQPVNGVRSMLTTDVENHARMRRLFSPAFSERALKQQQPLFKKYADLLSYKVSEVGKDGANPIEMCRLFNFATFDVMAELCFGDHLNLLAKNEYSPWVASIFGSLEMLPIASIINYYPIINALFTRFEPKSLIQQRVTHFKHSAERVNRRLEKGSDQPDIWNLVLDAKEGKGLTVDEMHSNAELFMLAGSETTATLLSGCLYYLLSYPDKMGILLHEIRGKFVKADEITFERLADLKYLNACMKESMRIYPPVPIGSPRLVSSGGQQILGNYIPAATRVSVHHWSTYHSESNFKDADIFVPERWLKTEARYAGDALDALQPFSFGPRNCLGQNMAMHEARLLLATLLFNYDFELCKESKDWPDQKSFALWMKNPLMVYAKPVSSHAKLHI</sequence>
<evidence type="ECO:0000313" key="9">
    <source>
        <dbReference type="Proteomes" id="UP000266234"/>
    </source>
</evidence>
<evidence type="ECO:0000256" key="5">
    <source>
        <dbReference type="ARBA" id="ARBA00023004"/>
    </source>
</evidence>
<keyword evidence="5 6" id="KW-0408">Iron</keyword>
<dbReference type="EMBL" id="PXOG01000100">
    <property type="protein sequence ID" value="RGP77130.1"/>
    <property type="molecule type" value="Genomic_DNA"/>
</dbReference>
<dbReference type="GO" id="GO:0005506">
    <property type="term" value="F:iron ion binding"/>
    <property type="evidence" value="ECO:0007669"/>
    <property type="project" value="InterPro"/>
</dbReference>
<dbReference type="CDD" id="cd11058">
    <property type="entry name" value="CYP60B-like"/>
    <property type="match status" value="1"/>
</dbReference>
<dbReference type="PRINTS" id="PR00385">
    <property type="entry name" value="P450"/>
</dbReference>
<dbReference type="GO" id="GO:0004497">
    <property type="term" value="F:monooxygenase activity"/>
    <property type="evidence" value="ECO:0007669"/>
    <property type="project" value="UniProtKB-KW"/>
</dbReference>
<keyword evidence="7" id="KW-0503">Monooxygenase</keyword>
<comment type="similarity">
    <text evidence="2 7">Belongs to the cytochrome P450 family.</text>
</comment>